<protein>
    <recommendedName>
        <fullName evidence="4">PH domain-containing protein</fullName>
    </recommendedName>
</protein>
<feature type="transmembrane region" description="Helical" evidence="1">
    <location>
        <begin position="42"/>
        <end position="61"/>
    </location>
</feature>
<dbReference type="RefSeq" id="WP_128221913.1">
    <property type="nucleotide sequence ID" value="NZ_CP034929.1"/>
</dbReference>
<keyword evidence="1" id="KW-0472">Membrane</keyword>
<reference evidence="3" key="1">
    <citation type="journal article" date="2019" name="Int. J. Syst. Evol. Microbiol.">
        <title>The Global Catalogue of Microorganisms (GCM) 10K type strain sequencing project: providing services to taxonomists for standard genome sequencing and annotation.</title>
        <authorList>
            <consortium name="The Broad Institute Genomics Platform"/>
            <consortium name="The Broad Institute Genome Sequencing Center for Infectious Disease"/>
            <person name="Wu L."/>
            <person name="Ma J."/>
        </authorList>
    </citation>
    <scope>NUCLEOTIDE SEQUENCE [LARGE SCALE GENOMIC DNA]</scope>
    <source>
        <strain evidence="3">DFY28</strain>
    </source>
</reference>
<dbReference type="EMBL" id="JBHSQI010000005">
    <property type="protein sequence ID" value="MFC6153846.1"/>
    <property type="molecule type" value="Genomic_DNA"/>
</dbReference>
<feature type="transmembrane region" description="Helical" evidence="1">
    <location>
        <begin position="12"/>
        <end position="36"/>
    </location>
</feature>
<sequence length="148" mass="15884">MTSDYRLSPALTARLLGLTMLGGAVLVAVATLLVAVADLHSAALIVPVILVVVAMVGLMAWSNSWVVRLTEDGYQVRRLRNIGVQNAHWRAVEDMVATELDGVPCVTLRLRDGGTTTLALGALHVNSNEFTHTVAEHLNRAHGLRKLG</sequence>
<evidence type="ECO:0008006" key="4">
    <source>
        <dbReference type="Google" id="ProtNLM"/>
    </source>
</evidence>
<comment type="caution">
    <text evidence="2">The sequence shown here is derived from an EMBL/GenBank/DDBJ whole genome shotgun (WGS) entry which is preliminary data.</text>
</comment>
<keyword evidence="3" id="KW-1185">Reference proteome</keyword>
<evidence type="ECO:0000313" key="3">
    <source>
        <dbReference type="Proteomes" id="UP001596098"/>
    </source>
</evidence>
<dbReference type="Proteomes" id="UP001596098">
    <property type="component" value="Unassembled WGS sequence"/>
</dbReference>
<keyword evidence="1" id="KW-0812">Transmembrane</keyword>
<gene>
    <name evidence="2" type="ORF">ACFPWU_09255</name>
</gene>
<organism evidence="2 3">
    <name type="scientific">Nocardioides yefusunii</name>
    <dbReference type="NCBI Taxonomy" id="2500546"/>
    <lineage>
        <taxon>Bacteria</taxon>
        <taxon>Bacillati</taxon>
        <taxon>Actinomycetota</taxon>
        <taxon>Actinomycetes</taxon>
        <taxon>Propionibacteriales</taxon>
        <taxon>Nocardioidaceae</taxon>
        <taxon>Nocardioides</taxon>
    </lineage>
</organism>
<evidence type="ECO:0000256" key="1">
    <source>
        <dbReference type="SAM" id="Phobius"/>
    </source>
</evidence>
<name>A0ABW1QWM3_9ACTN</name>
<keyword evidence="1" id="KW-1133">Transmembrane helix</keyword>
<accession>A0ABW1QWM3</accession>
<evidence type="ECO:0000313" key="2">
    <source>
        <dbReference type="EMBL" id="MFC6153846.1"/>
    </source>
</evidence>
<proteinExistence type="predicted"/>